<reference evidence="5 6" key="1">
    <citation type="submission" date="2019-10" db="EMBL/GenBank/DDBJ databases">
        <title>Description of Paenibacillus terrestris sp. nov.</title>
        <authorList>
            <person name="Carlier A."/>
            <person name="Qi S."/>
        </authorList>
    </citation>
    <scope>NUCLEOTIDE SEQUENCE [LARGE SCALE GENOMIC DNA]</scope>
    <source>
        <strain evidence="5 6">LMG 31458</strain>
    </source>
</reference>
<comment type="catalytic activity">
    <reaction evidence="3">
        <text>uridine + phosphate = alpha-D-ribose 1-phosphate + uracil</text>
        <dbReference type="Rhea" id="RHEA:24388"/>
        <dbReference type="ChEBI" id="CHEBI:16704"/>
        <dbReference type="ChEBI" id="CHEBI:17568"/>
        <dbReference type="ChEBI" id="CHEBI:43474"/>
        <dbReference type="ChEBI" id="CHEBI:57720"/>
        <dbReference type="EC" id="2.4.2.3"/>
    </reaction>
</comment>
<proteinExistence type="predicted"/>
<sequence>MMDKKDFPLMEYDDEKTSLINPNENIQPLDFQPEKCVVCFFQEVIDKLDSEGRLKVLAELRSEIGKHKVYEFEYKGEKIALFHPTVGAPNAAGLLEEVIALGSRKFIACGGAGVLDANVGLGHIVIPQTAVRDEGTSYHYLPPSREVEASIEGINAIKSALNKSGHKYVVSKTWTTDAFYRETAGKIKLRRSEGCVTVEMECAAFFAVAKFREVVFAQMLYGGDDLSSEKWDSREWQKEISVRERLFWLAAESCLYL</sequence>
<evidence type="ECO:0000259" key="4">
    <source>
        <dbReference type="Pfam" id="PF01048"/>
    </source>
</evidence>
<dbReference type="PANTHER" id="PTHR43691">
    <property type="entry name" value="URIDINE PHOSPHORYLASE"/>
    <property type="match status" value="1"/>
</dbReference>
<dbReference type="PANTHER" id="PTHR43691:SF11">
    <property type="entry name" value="FI09636P-RELATED"/>
    <property type="match status" value="1"/>
</dbReference>
<dbReference type="RefSeq" id="WP_171642501.1">
    <property type="nucleotide sequence ID" value="NZ_WHOA01000051.1"/>
</dbReference>
<keyword evidence="6" id="KW-1185">Reference proteome</keyword>
<dbReference type="InterPro" id="IPR035994">
    <property type="entry name" value="Nucleoside_phosphorylase_sf"/>
</dbReference>
<evidence type="ECO:0000313" key="5">
    <source>
        <dbReference type="EMBL" id="NOU71264.1"/>
    </source>
</evidence>
<dbReference type="CDD" id="cd09007">
    <property type="entry name" value="NP-I_spr0068"/>
    <property type="match status" value="1"/>
</dbReference>
<evidence type="ECO:0000256" key="1">
    <source>
        <dbReference type="ARBA" id="ARBA00011888"/>
    </source>
</evidence>
<dbReference type="EC" id="2.4.2.3" evidence="1"/>
<dbReference type="EMBL" id="WHOA01000051">
    <property type="protein sequence ID" value="NOU71264.1"/>
    <property type="molecule type" value="Genomic_DNA"/>
</dbReference>
<organism evidence="5 6">
    <name type="scientific">Paenibacillus phytorum</name>
    <dbReference type="NCBI Taxonomy" id="2654977"/>
    <lineage>
        <taxon>Bacteria</taxon>
        <taxon>Bacillati</taxon>
        <taxon>Bacillota</taxon>
        <taxon>Bacilli</taxon>
        <taxon>Bacillales</taxon>
        <taxon>Paenibacillaceae</taxon>
        <taxon>Paenibacillus</taxon>
    </lineage>
</organism>
<feature type="domain" description="Nucleoside phosphorylase" evidence="4">
    <location>
        <begin position="50"/>
        <end position="231"/>
    </location>
</feature>
<accession>A0ABX1XS83</accession>
<dbReference type="Gene3D" id="3.40.50.1580">
    <property type="entry name" value="Nucleoside phosphorylase domain"/>
    <property type="match status" value="1"/>
</dbReference>
<dbReference type="Proteomes" id="UP000616779">
    <property type="component" value="Unassembled WGS sequence"/>
</dbReference>
<evidence type="ECO:0000256" key="2">
    <source>
        <dbReference type="ARBA" id="ARBA00021980"/>
    </source>
</evidence>
<dbReference type="Pfam" id="PF01048">
    <property type="entry name" value="PNP_UDP_1"/>
    <property type="match status" value="1"/>
</dbReference>
<gene>
    <name evidence="5" type="ORF">GC098_07480</name>
</gene>
<evidence type="ECO:0000256" key="3">
    <source>
        <dbReference type="ARBA" id="ARBA00048447"/>
    </source>
</evidence>
<dbReference type="SUPFAM" id="SSF53167">
    <property type="entry name" value="Purine and uridine phosphorylases"/>
    <property type="match status" value="1"/>
</dbReference>
<protein>
    <recommendedName>
        <fullName evidence="2">Uridine phosphorylase</fullName>
        <ecNumber evidence="1">2.4.2.3</ecNumber>
    </recommendedName>
</protein>
<comment type="caution">
    <text evidence="5">The sequence shown here is derived from an EMBL/GenBank/DDBJ whole genome shotgun (WGS) entry which is preliminary data.</text>
</comment>
<name>A0ABX1XS83_9BACL</name>
<evidence type="ECO:0000313" key="6">
    <source>
        <dbReference type="Proteomes" id="UP000616779"/>
    </source>
</evidence>
<dbReference type="InterPro" id="IPR000845">
    <property type="entry name" value="Nucleoside_phosphorylase_d"/>
</dbReference>